<gene>
    <name evidence="1" type="ORF">DIURU_004681</name>
</gene>
<organism evidence="1 2">
    <name type="scientific">Diutina rugosa</name>
    <name type="common">Yeast</name>
    <name type="synonym">Candida rugosa</name>
    <dbReference type="NCBI Taxonomy" id="5481"/>
    <lineage>
        <taxon>Eukaryota</taxon>
        <taxon>Fungi</taxon>
        <taxon>Dikarya</taxon>
        <taxon>Ascomycota</taxon>
        <taxon>Saccharomycotina</taxon>
        <taxon>Pichiomycetes</taxon>
        <taxon>Debaryomycetaceae</taxon>
        <taxon>Diutina</taxon>
    </lineage>
</organism>
<dbReference type="VEuPathDB" id="FungiDB:DIURU_004681"/>
<evidence type="ECO:0000313" key="2">
    <source>
        <dbReference type="Proteomes" id="UP000449547"/>
    </source>
</evidence>
<dbReference type="Proteomes" id="UP000449547">
    <property type="component" value="Unassembled WGS sequence"/>
</dbReference>
<evidence type="ECO:0000313" key="1">
    <source>
        <dbReference type="EMBL" id="KAA8898397.1"/>
    </source>
</evidence>
<name>A0A642UGD8_DIURU</name>
<sequence length="369" mass="44061">MVSKNITPSRDSDNEQDLAFIRDLPNELILYIYELLPKNFVLDFWFPPVPESNVFLRMQNSNMPPSLKRWLLERVFVCSPKTKYVFNWQNHYSNSWLLLSPDEFDQLKACDLDWFGGQIMVEIYLKYYKMYQKYEYTKKRFEAMTIPLCIRSVSDVHLHQLVLTTIDDNIRHYKPKLKVDCLQIQGFRHDVSLIVDVSSVRQLIFHTKHPSIHRQAQNFTSLTDLQVRFSSDYSDLLAFSHIVRRLVLTNLERVNYQGMIEMAANFRRLIYCEFAMRGDVLTFPRIWRMPEEDDDKERYAEVVAILQSKHFKWLETFVLDDHAFKVERRDGEWVSSKEVTENNELVCKLVEEPESVVSLPKPDWSHRQW</sequence>
<protein>
    <submittedName>
        <fullName evidence="1">Uncharacterized protein</fullName>
    </submittedName>
</protein>
<accession>A0A642UGD8</accession>
<keyword evidence="2" id="KW-1185">Reference proteome</keyword>
<proteinExistence type="predicted"/>
<dbReference type="AlphaFoldDB" id="A0A642UGD8"/>
<dbReference type="EMBL" id="SWFT01000146">
    <property type="protein sequence ID" value="KAA8898397.1"/>
    <property type="molecule type" value="Genomic_DNA"/>
</dbReference>
<reference evidence="1 2" key="1">
    <citation type="submission" date="2019-07" db="EMBL/GenBank/DDBJ databases">
        <title>Genome assembly of two rare yeast pathogens: Diutina rugosa and Trichomonascus ciferrii.</title>
        <authorList>
            <person name="Mixao V."/>
            <person name="Saus E."/>
            <person name="Hansen A."/>
            <person name="Lass-Flor C."/>
            <person name="Gabaldon T."/>
        </authorList>
    </citation>
    <scope>NUCLEOTIDE SEQUENCE [LARGE SCALE GENOMIC DNA]</scope>
    <source>
        <strain evidence="1 2">CBS 613</strain>
    </source>
</reference>
<dbReference type="GeneID" id="54783332"/>
<comment type="caution">
    <text evidence="1">The sequence shown here is derived from an EMBL/GenBank/DDBJ whole genome shotgun (WGS) entry which is preliminary data.</text>
</comment>
<dbReference type="RefSeq" id="XP_034010518.1">
    <property type="nucleotide sequence ID" value="XM_034157581.1"/>
</dbReference>